<dbReference type="Gene3D" id="2.170.150.80">
    <property type="entry name" value="NAC domain"/>
    <property type="match status" value="1"/>
</dbReference>
<keyword evidence="5" id="KW-0539">Nucleus</keyword>
<proteinExistence type="predicted"/>
<evidence type="ECO:0000256" key="4">
    <source>
        <dbReference type="ARBA" id="ARBA00023163"/>
    </source>
</evidence>
<protein>
    <recommendedName>
        <fullName evidence="6">NAC domain-containing protein</fullName>
    </recommendedName>
</protein>
<dbReference type="Pfam" id="PF02365">
    <property type="entry name" value="NAM"/>
    <property type="match status" value="1"/>
</dbReference>
<organism evidence="7">
    <name type="scientific">Triticum aestivum</name>
    <name type="common">Wheat</name>
    <dbReference type="NCBI Taxonomy" id="4565"/>
    <lineage>
        <taxon>Eukaryota</taxon>
        <taxon>Viridiplantae</taxon>
        <taxon>Streptophyta</taxon>
        <taxon>Embryophyta</taxon>
        <taxon>Tracheophyta</taxon>
        <taxon>Spermatophyta</taxon>
        <taxon>Magnoliopsida</taxon>
        <taxon>Liliopsida</taxon>
        <taxon>Poales</taxon>
        <taxon>Poaceae</taxon>
        <taxon>BOP clade</taxon>
        <taxon>Pooideae</taxon>
        <taxon>Triticodae</taxon>
        <taxon>Triticeae</taxon>
        <taxon>Triticinae</taxon>
        <taxon>Triticum</taxon>
    </lineage>
</organism>
<comment type="subcellular location">
    <subcellularLocation>
        <location evidence="1">Nucleus</location>
    </subcellularLocation>
</comment>
<dbReference type="HOGENOM" id="CLU_1404758_0_0_1"/>
<evidence type="ECO:0000256" key="3">
    <source>
        <dbReference type="ARBA" id="ARBA00023125"/>
    </source>
</evidence>
<keyword evidence="3" id="KW-0238">DNA-binding</keyword>
<dbReference type="InterPro" id="IPR036093">
    <property type="entry name" value="NAC_dom_sf"/>
</dbReference>
<keyword evidence="2" id="KW-0805">Transcription regulation</keyword>
<evidence type="ECO:0000256" key="1">
    <source>
        <dbReference type="ARBA" id="ARBA00004123"/>
    </source>
</evidence>
<keyword evidence="4" id="KW-0804">Transcription</keyword>
<dbReference type="SUPFAM" id="SSF101941">
    <property type="entry name" value="NAC domain"/>
    <property type="match status" value="1"/>
</dbReference>
<dbReference type="EMBL" id="HG670306">
    <property type="protein sequence ID" value="CDM85434.1"/>
    <property type="molecule type" value="Genomic_DNA"/>
</dbReference>
<evidence type="ECO:0000256" key="2">
    <source>
        <dbReference type="ARBA" id="ARBA00023015"/>
    </source>
</evidence>
<accession>A0A077S6F3</accession>
<dbReference type="InterPro" id="IPR003441">
    <property type="entry name" value="NAC-dom"/>
</dbReference>
<feature type="domain" description="NAC" evidence="6">
    <location>
        <begin position="7"/>
        <end position="155"/>
    </location>
</feature>
<dbReference type="SMR" id="A0A077S6F3"/>
<evidence type="ECO:0000259" key="6">
    <source>
        <dbReference type="PROSITE" id="PS51005"/>
    </source>
</evidence>
<evidence type="ECO:0000313" key="7">
    <source>
        <dbReference type="EMBL" id="CDM85434.1"/>
    </source>
</evidence>
<dbReference type="GO" id="GO:0006355">
    <property type="term" value="P:regulation of DNA-templated transcription"/>
    <property type="evidence" value="ECO:0007669"/>
    <property type="project" value="InterPro"/>
</dbReference>
<dbReference type="GO" id="GO:0005634">
    <property type="term" value="C:nucleus"/>
    <property type="evidence" value="ECO:0007669"/>
    <property type="project" value="UniProtKB-SubCell"/>
</dbReference>
<evidence type="ECO:0000256" key="5">
    <source>
        <dbReference type="ARBA" id="ARBA00023242"/>
    </source>
</evidence>
<dbReference type="PROSITE" id="PS51005">
    <property type="entry name" value="NAC"/>
    <property type="match status" value="1"/>
</dbReference>
<gene>
    <name evidence="7" type="ORF">TRAES_3BF021600260CFD_c1</name>
</gene>
<dbReference type="GO" id="GO:0003677">
    <property type="term" value="F:DNA binding"/>
    <property type="evidence" value="ECO:0007669"/>
    <property type="project" value="UniProtKB-KW"/>
</dbReference>
<sequence>MEGMDHEPPGFRFTPTREELIRYYLDPWVADPGKTPVGELQGIVCVAYVYGEDPAALTSWHRRFGHDDGNWYFLCVARWKGNRPGGRASRAVRGGDTWHGYGKRVTAAGAGHRQAFEYLDARGRKTACLMEELGTVLPAATDDAGVRVLCRVHQTARTAADGDEEGAGSPAWPLGLLRGGAAESTTLPQMQRMS</sequence>
<dbReference type="AlphaFoldDB" id="A0A077S6F3"/>
<reference evidence="7" key="1">
    <citation type="journal article" date="2014" name="Science">
        <title>Structural and functional partitioning of bread wheat chromosome 3B.</title>
        <authorList>
            <person name="Choulet F."/>
            <person name="Alberti A."/>
            <person name="Theil S."/>
            <person name="Glover N."/>
            <person name="Barbe V."/>
            <person name="Daron J."/>
            <person name="Pingault L."/>
            <person name="Sourdille P."/>
            <person name="Couloux A."/>
            <person name="Paux E."/>
            <person name="Leroy P."/>
            <person name="Mangenot S."/>
            <person name="Guilhot N."/>
            <person name="Le Gouis J."/>
            <person name="Balfourier F."/>
            <person name="Alaux M."/>
            <person name="Jamilloux V."/>
            <person name="Poulain J."/>
            <person name="Durand C."/>
            <person name="Bellec A."/>
            <person name="Gaspin C."/>
            <person name="Safar J."/>
            <person name="Dolezel J."/>
            <person name="Rogers J."/>
            <person name="Vandepoele K."/>
            <person name="Aury J.M."/>
            <person name="Mayer K."/>
            <person name="Berges H."/>
            <person name="Quesneville H."/>
            <person name="Wincker P."/>
            <person name="Feuillet C."/>
        </authorList>
    </citation>
    <scope>NUCLEOTIDE SEQUENCE</scope>
</reference>
<dbReference type="PANTHER" id="PTHR31989">
    <property type="entry name" value="NAC DOMAIN-CONTAINING PROTEIN 82-RELATED"/>
    <property type="match status" value="1"/>
</dbReference>
<name>A0A077S6F3_WHEAT</name>